<protein>
    <recommendedName>
        <fullName evidence="2">Tyrosine specific protein phosphatases domain-containing protein</fullName>
    </recommendedName>
</protein>
<evidence type="ECO:0000313" key="1">
    <source>
        <dbReference type="EMBL" id="CUV27134.1"/>
    </source>
</evidence>
<dbReference type="PROSITE" id="PS00383">
    <property type="entry name" value="TYR_PHOSPHATASE_1"/>
    <property type="match status" value="1"/>
</dbReference>
<dbReference type="Gene3D" id="3.90.190.10">
    <property type="entry name" value="Protein tyrosine phosphatase superfamily"/>
    <property type="match status" value="1"/>
</dbReference>
<dbReference type="AlphaFoldDB" id="A0A0S4UYB0"/>
<dbReference type="EMBL" id="LN899824">
    <property type="protein sequence ID" value="CUV27134.1"/>
    <property type="molecule type" value="Genomic_DNA"/>
</dbReference>
<dbReference type="SUPFAM" id="SSF52799">
    <property type="entry name" value="(Phosphotyrosine protein) phosphatases II"/>
    <property type="match status" value="1"/>
</dbReference>
<gene>
    <name evidence="1" type="ORF">RUN1985_v1_30049</name>
</gene>
<dbReference type="InterPro" id="IPR016130">
    <property type="entry name" value="Tyr_Pase_AS"/>
</dbReference>
<name>A0A0S4UYB0_RALSL</name>
<sequence length="167" mass="18500">MARRLQDILGKLYRPPLDGVRQVFALSRADAERLPQLPSIAIISVTEPERPPANLGGFAHILRMTFSDVDFLSTDLSERARGKLPYAFTEEQGYSIRSFVESLPAEIRSVVVHCEGGYSRSAAVALALHRLYGFHAELPHLVQANPSIVCVMTGDGYARRVPTKPNR</sequence>
<accession>A0A0S4UYB0</accession>
<evidence type="ECO:0008006" key="2">
    <source>
        <dbReference type="Google" id="ProtNLM"/>
    </source>
</evidence>
<proteinExistence type="predicted"/>
<reference evidence="1" key="1">
    <citation type="submission" date="2015-10" db="EMBL/GenBank/DDBJ databases">
        <authorList>
            <person name="Gilbert D.G."/>
        </authorList>
    </citation>
    <scope>NUCLEOTIDE SEQUENCE</scope>
    <source>
        <strain evidence="1">Phyl III-seqv23</strain>
    </source>
</reference>
<dbReference type="InterPro" id="IPR029021">
    <property type="entry name" value="Prot-tyrosine_phosphatase-like"/>
</dbReference>
<organism evidence="1">
    <name type="scientific">Ralstonia solanacearum</name>
    <name type="common">Pseudomonas solanacearum</name>
    <dbReference type="NCBI Taxonomy" id="305"/>
    <lineage>
        <taxon>Bacteria</taxon>
        <taxon>Pseudomonadati</taxon>
        <taxon>Pseudomonadota</taxon>
        <taxon>Betaproteobacteria</taxon>
        <taxon>Burkholderiales</taxon>
        <taxon>Burkholderiaceae</taxon>
        <taxon>Ralstonia</taxon>
        <taxon>Ralstonia solanacearum species complex</taxon>
    </lineage>
</organism>